<reference evidence="2 3" key="1">
    <citation type="submission" date="2017-10" db="EMBL/GenBank/DDBJ databases">
        <authorList>
            <person name="Banno H."/>
            <person name="Chua N.-H."/>
        </authorList>
    </citation>
    <scope>NUCLEOTIDE SEQUENCE [LARGE SCALE GENOMIC DNA]</scope>
    <source>
        <strain evidence="2 3">YW11</strain>
    </source>
</reference>
<sequence>MPARNSGPGCATRPSSGWRRTAPPPPSRRRSSRSRISSARRASPRAAPGQAGAPGRHARDGDIRAGRTASPLQVNDNGAAAGAESVSGTHQPQAAAPERRPDPSLALPLPFLPSSYGRRFSACAVIHLFHDELAYEVLSYVNNLPPGTDAFISTDTPLKQERIGQIFAHYRPGRAEIRLMPNRGRDIAPKIVGFRDVHERYEFVLHLHSKKSTHNRRLESWRTYLYETLSGSREQVQDMLGIFQDFPGIGMIFPQHYEYIRRWLTWDNNLPGAQALARRLGYALSPDHPLDFPSGSMFWARSAALRPLLDLDLRFDDFPAETGQEDATLAHAVERLYAIVCELSGHDWMKVARPELLARPGEVRQARTRQEMASHVRESVVRLTAGGPLGRIDDFHSTEVEPSPALLRILENNRKRLECADAFSAWIKSPILPRYPLS</sequence>
<protein>
    <recommendedName>
        <fullName evidence="4">Lipopolysaccharide biosynthesis protein</fullName>
    </recommendedName>
</protein>
<name>A0A2C6Z491_9PROT</name>
<dbReference type="AlphaFoldDB" id="A0A2C6Z491"/>
<proteinExistence type="predicted"/>
<evidence type="ECO:0000313" key="3">
    <source>
        <dbReference type="Proteomes" id="UP000223527"/>
    </source>
</evidence>
<gene>
    <name evidence="2" type="ORF">CR162_19075</name>
</gene>
<dbReference type="Pfam" id="PF05045">
    <property type="entry name" value="RgpF"/>
    <property type="match status" value="1"/>
</dbReference>
<accession>A0A2C6Z491</accession>
<evidence type="ECO:0000313" key="2">
    <source>
        <dbReference type="EMBL" id="PHK93331.1"/>
    </source>
</evidence>
<feature type="region of interest" description="Disordered" evidence="1">
    <location>
        <begin position="1"/>
        <end position="104"/>
    </location>
</feature>
<keyword evidence="3" id="KW-1185">Reference proteome</keyword>
<comment type="caution">
    <text evidence="2">The sequence shown here is derived from an EMBL/GenBank/DDBJ whole genome shotgun (WGS) entry which is preliminary data.</text>
</comment>
<feature type="compositionally biased region" description="Low complexity" evidence="1">
    <location>
        <begin position="34"/>
        <end position="55"/>
    </location>
</feature>
<dbReference type="Proteomes" id="UP000223527">
    <property type="component" value="Unassembled WGS sequence"/>
</dbReference>
<dbReference type="InterPro" id="IPR007739">
    <property type="entry name" value="RgpF"/>
</dbReference>
<dbReference type="EMBL" id="PDNU01000051">
    <property type="protein sequence ID" value="PHK93331.1"/>
    <property type="molecule type" value="Genomic_DNA"/>
</dbReference>
<dbReference type="OrthoDB" id="7215643at2"/>
<evidence type="ECO:0000256" key="1">
    <source>
        <dbReference type="SAM" id="MobiDB-lite"/>
    </source>
</evidence>
<evidence type="ECO:0008006" key="4">
    <source>
        <dbReference type="Google" id="ProtNLM"/>
    </source>
</evidence>
<organism evidence="2 3">
    <name type="scientific">Teichococcus rhizosphaerae</name>
    <dbReference type="NCBI Taxonomy" id="1335062"/>
    <lineage>
        <taxon>Bacteria</taxon>
        <taxon>Pseudomonadati</taxon>
        <taxon>Pseudomonadota</taxon>
        <taxon>Alphaproteobacteria</taxon>
        <taxon>Acetobacterales</taxon>
        <taxon>Roseomonadaceae</taxon>
        <taxon>Roseomonas</taxon>
    </lineage>
</organism>